<dbReference type="EMBL" id="CAACVR010000003">
    <property type="protein sequence ID" value="VEU20305.1"/>
    <property type="molecule type" value="Genomic_DNA"/>
</dbReference>
<comment type="catalytic activity">
    <reaction evidence="1">
        <text>[protein]-peptidylproline (omega=180) = [protein]-peptidylproline (omega=0)</text>
        <dbReference type="Rhea" id="RHEA:16237"/>
        <dbReference type="Rhea" id="RHEA-COMP:10747"/>
        <dbReference type="Rhea" id="RHEA-COMP:10748"/>
        <dbReference type="ChEBI" id="CHEBI:83833"/>
        <dbReference type="ChEBI" id="CHEBI:83834"/>
        <dbReference type="EC" id="5.2.1.8"/>
    </reaction>
</comment>
<feature type="non-terminal residue" evidence="3">
    <location>
        <position position="212"/>
    </location>
</feature>
<dbReference type="InterPro" id="IPR002130">
    <property type="entry name" value="Cyclophilin-type_PPIase_dom"/>
</dbReference>
<dbReference type="Pfam" id="PF00160">
    <property type="entry name" value="Pro_isomerase"/>
    <property type="match status" value="1"/>
</dbReference>
<evidence type="ECO:0000313" key="3">
    <source>
        <dbReference type="EMBL" id="VEU20305.1"/>
    </source>
</evidence>
<dbReference type="SUPFAM" id="SSF50891">
    <property type="entry name" value="Cyclophilin-like"/>
    <property type="match status" value="1"/>
</dbReference>
<evidence type="ECO:0000259" key="2">
    <source>
        <dbReference type="PROSITE" id="PS50072"/>
    </source>
</evidence>
<dbReference type="AlphaFoldDB" id="A0A448YH70"/>
<dbReference type="GO" id="GO:0003755">
    <property type="term" value="F:peptidyl-prolyl cis-trans isomerase activity"/>
    <property type="evidence" value="ECO:0007669"/>
    <property type="project" value="UniProtKB-EC"/>
</dbReference>
<evidence type="ECO:0000256" key="1">
    <source>
        <dbReference type="ARBA" id="ARBA00000971"/>
    </source>
</evidence>
<proteinExistence type="predicted"/>
<accession>A0A448YH70</accession>
<dbReference type="InterPro" id="IPR029000">
    <property type="entry name" value="Cyclophilin-like_dom_sf"/>
</dbReference>
<dbReference type="Proteomes" id="UP000290900">
    <property type="component" value="Unassembled WGS sequence"/>
</dbReference>
<name>A0A448YH70_BRENA</name>
<gene>
    <name evidence="3" type="ORF">BRENAR_LOCUS1040</name>
</gene>
<dbReference type="OrthoDB" id="442970at2759"/>
<dbReference type="InParanoid" id="A0A448YH70"/>
<evidence type="ECO:0000313" key="4">
    <source>
        <dbReference type="Proteomes" id="UP000290900"/>
    </source>
</evidence>
<reference evidence="3 4" key="1">
    <citation type="submission" date="2018-12" db="EMBL/GenBank/DDBJ databases">
        <authorList>
            <person name="Tiukova I."/>
            <person name="Dainat J."/>
        </authorList>
    </citation>
    <scope>NUCLEOTIDE SEQUENCE [LARGE SCALE GENOMIC DNA]</scope>
</reference>
<organism evidence="3 4">
    <name type="scientific">Brettanomyces naardenensis</name>
    <name type="common">Yeast</name>
    <dbReference type="NCBI Taxonomy" id="13370"/>
    <lineage>
        <taxon>Eukaryota</taxon>
        <taxon>Fungi</taxon>
        <taxon>Dikarya</taxon>
        <taxon>Ascomycota</taxon>
        <taxon>Saccharomycotina</taxon>
        <taxon>Pichiomycetes</taxon>
        <taxon>Pichiales</taxon>
        <taxon>Pichiaceae</taxon>
        <taxon>Brettanomyces</taxon>
    </lineage>
</organism>
<protein>
    <submittedName>
        <fullName evidence="3">DEKNAAC101094</fullName>
    </submittedName>
</protein>
<dbReference type="PROSITE" id="PS50072">
    <property type="entry name" value="CSA_PPIASE_2"/>
    <property type="match status" value="1"/>
</dbReference>
<feature type="domain" description="PPIase cyclophilin-type" evidence="2">
    <location>
        <begin position="22"/>
        <end position="180"/>
    </location>
</feature>
<sequence>MKQLRRCFISLRSDELEEPITLVFKLFSRTLPVAVAHFLELCRGEFDKCSYKLSEVTRVVAPEYIVQMGKIVKRSESTLSRIGDMIDSGEYDKMAVKVREKLKFKKGGLLCLVDGENSRFEFFVTLDDLRKYKDKELSGYLIIGELENPEIARVNEWLEKLQVDDDDRPVSRCWIDRCGELVAKKSPEEADKSSAVPTTTTTTTTAYDLLFK</sequence>
<keyword evidence="4" id="KW-1185">Reference proteome</keyword>
<dbReference type="Gene3D" id="2.40.100.10">
    <property type="entry name" value="Cyclophilin-like"/>
    <property type="match status" value="1"/>
</dbReference>
<dbReference type="STRING" id="13370.A0A448YH70"/>